<proteinExistence type="predicted"/>
<keyword evidence="2" id="KW-1185">Reference proteome</keyword>
<protein>
    <submittedName>
        <fullName evidence="1">Uncharacterized protein</fullName>
    </submittedName>
</protein>
<dbReference type="Proteomes" id="UP000265520">
    <property type="component" value="Unassembled WGS sequence"/>
</dbReference>
<dbReference type="EMBL" id="LXQA010029267">
    <property type="protein sequence ID" value="MCH95231.1"/>
    <property type="molecule type" value="Genomic_DNA"/>
</dbReference>
<sequence>MWFIFHSQLRKIDIYHIQNTHLTAVFYNNRKSNLFRIHVDVKLAYMKHQLDQLNGRLNCRDARRAVGVEYHRLSVCSDGRVLFTNMKLQNDSDCAWLKPRMMK</sequence>
<reference evidence="1 2" key="1">
    <citation type="journal article" date="2018" name="Front. Plant Sci.">
        <title>Red Clover (Trifolium pratense) and Zigzag Clover (T. medium) - A Picture of Genomic Similarities and Differences.</title>
        <authorList>
            <person name="Dluhosova J."/>
            <person name="Istvanek J."/>
            <person name="Nedelnik J."/>
            <person name="Repkova J."/>
        </authorList>
    </citation>
    <scope>NUCLEOTIDE SEQUENCE [LARGE SCALE GENOMIC DNA]</scope>
    <source>
        <strain evidence="2">cv. 10/8</strain>
        <tissue evidence="1">Leaf</tissue>
    </source>
</reference>
<evidence type="ECO:0000313" key="1">
    <source>
        <dbReference type="EMBL" id="MCH95231.1"/>
    </source>
</evidence>
<organism evidence="1 2">
    <name type="scientific">Trifolium medium</name>
    <dbReference type="NCBI Taxonomy" id="97028"/>
    <lineage>
        <taxon>Eukaryota</taxon>
        <taxon>Viridiplantae</taxon>
        <taxon>Streptophyta</taxon>
        <taxon>Embryophyta</taxon>
        <taxon>Tracheophyta</taxon>
        <taxon>Spermatophyta</taxon>
        <taxon>Magnoliopsida</taxon>
        <taxon>eudicotyledons</taxon>
        <taxon>Gunneridae</taxon>
        <taxon>Pentapetalae</taxon>
        <taxon>rosids</taxon>
        <taxon>fabids</taxon>
        <taxon>Fabales</taxon>
        <taxon>Fabaceae</taxon>
        <taxon>Papilionoideae</taxon>
        <taxon>50 kb inversion clade</taxon>
        <taxon>NPAAA clade</taxon>
        <taxon>Hologalegina</taxon>
        <taxon>IRL clade</taxon>
        <taxon>Trifolieae</taxon>
        <taxon>Trifolium</taxon>
    </lineage>
</organism>
<name>A0A392N658_9FABA</name>
<dbReference type="AlphaFoldDB" id="A0A392N658"/>
<comment type="caution">
    <text evidence="1">The sequence shown here is derived from an EMBL/GenBank/DDBJ whole genome shotgun (WGS) entry which is preliminary data.</text>
</comment>
<accession>A0A392N658</accession>
<evidence type="ECO:0000313" key="2">
    <source>
        <dbReference type="Proteomes" id="UP000265520"/>
    </source>
</evidence>